<dbReference type="GO" id="GO:0008270">
    <property type="term" value="F:zinc ion binding"/>
    <property type="evidence" value="ECO:0007669"/>
    <property type="project" value="InterPro"/>
</dbReference>
<dbReference type="Gene3D" id="4.10.240.10">
    <property type="entry name" value="Zn(2)-C6 fungal-type DNA-binding domain"/>
    <property type="match status" value="1"/>
</dbReference>
<feature type="domain" description="Zn(2)-C6 fungal-type" evidence="5">
    <location>
        <begin position="26"/>
        <end position="56"/>
    </location>
</feature>
<feature type="coiled-coil region" evidence="3">
    <location>
        <begin position="73"/>
        <end position="100"/>
    </location>
</feature>
<dbReference type="SMART" id="SM00066">
    <property type="entry name" value="GAL4"/>
    <property type="match status" value="1"/>
</dbReference>
<comment type="caution">
    <text evidence="6">The sequence shown here is derived from an EMBL/GenBank/DDBJ whole genome shotgun (WGS) entry which is preliminary data.</text>
</comment>
<keyword evidence="7" id="KW-1185">Reference proteome</keyword>
<evidence type="ECO:0000256" key="4">
    <source>
        <dbReference type="SAM" id="MobiDB-lite"/>
    </source>
</evidence>
<dbReference type="InterPro" id="IPR050987">
    <property type="entry name" value="AtrR-like"/>
</dbReference>
<organism evidence="6 7">
    <name type="scientific">Fusarium tricinctum</name>
    <dbReference type="NCBI Taxonomy" id="61284"/>
    <lineage>
        <taxon>Eukaryota</taxon>
        <taxon>Fungi</taxon>
        <taxon>Dikarya</taxon>
        <taxon>Ascomycota</taxon>
        <taxon>Pezizomycotina</taxon>
        <taxon>Sordariomycetes</taxon>
        <taxon>Hypocreomycetidae</taxon>
        <taxon>Hypocreales</taxon>
        <taxon>Nectriaceae</taxon>
        <taxon>Fusarium</taxon>
        <taxon>Fusarium tricinctum species complex</taxon>
    </lineage>
</organism>
<dbReference type="InterPro" id="IPR036864">
    <property type="entry name" value="Zn2-C6_fun-type_DNA-bd_sf"/>
</dbReference>
<dbReference type="PROSITE" id="PS50048">
    <property type="entry name" value="ZN2_CY6_FUNGAL_2"/>
    <property type="match status" value="1"/>
</dbReference>
<feature type="compositionally biased region" description="Basic and acidic residues" evidence="4">
    <location>
        <begin position="1"/>
        <end position="10"/>
    </location>
</feature>
<dbReference type="EMBL" id="JAGPXF010000007">
    <property type="protein sequence ID" value="KAH7235459.1"/>
    <property type="molecule type" value="Genomic_DNA"/>
</dbReference>
<dbReference type="GO" id="GO:0006351">
    <property type="term" value="P:DNA-templated transcription"/>
    <property type="evidence" value="ECO:0007669"/>
    <property type="project" value="InterPro"/>
</dbReference>
<feature type="region of interest" description="Disordered" evidence="4">
    <location>
        <begin position="1"/>
        <end position="20"/>
    </location>
</feature>
<dbReference type="SUPFAM" id="SSF57701">
    <property type="entry name" value="Zn2/Cys6 DNA-binding domain"/>
    <property type="match status" value="1"/>
</dbReference>
<dbReference type="GO" id="GO:0003677">
    <property type="term" value="F:DNA binding"/>
    <property type="evidence" value="ECO:0007669"/>
    <property type="project" value="InterPro"/>
</dbReference>
<dbReference type="OrthoDB" id="103819at2759"/>
<evidence type="ECO:0000256" key="3">
    <source>
        <dbReference type="SAM" id="Coils"/>
    </source>
</evidence>
<gene>
    <name evidence="6" type="ORF">BKA59DRAFT_558877</name>
</gene>
<dbReference type="GO" id="GO:0000981">
    <property type="term" value="F:DNA-binding transcription factor activity, RNA polymerase II-specific"/>
    <property type="evidence" value="ECO:0007669"/>
    <property type="project" value="InterPro"/>
</dbReference>
<dbReference type="InterPro" id="IPR001138">
    <property type="entry name" value="Zn2Cys6_DnaBD"/>
</dbReference>
<dbReference type="PROSITE" id="PS00463">
    <property type="entry name" value="ZN2_CY6_FUNGAL_1"/>
    <property type="match status" value="1"/>
</dbReference>
<evidence type="ECO:0000313" key="6">
    <source>
        <dbReference type="EMBL" id="KAH7235459.1"/>
    </source>
</evidence>
<dbReference type="Pfam" id="PF04082">
    <property type="entry name" value="Fungal_trans"/>
    <property type="match status" value="1"/>
</dbReference>
<evidence type="ECO:0000256" key="2">
    <source>
        <dbReference type="ARBA" id="ARBA00023242"/>
    </source>
</evidence>
<accession>A0A8K0RM82</accession>
<dbReference type="PANTHER" id="PTHR46910:SF1">
    <property type="entry name" value="MISCELLANEOUS ZN(II)2CYS6 TRANSCRIPTION FACTOR (EUROFUNG)-RELATED"/>
    <property type="match status" value="1"/>
</dbReference>
<keyword evidence="2" id="KW-0539">Nucleus</keyword>
<evidence type="ECO:0000313" key="7">
    <source>
        <dbReference type="Proteomes" id="UP000813427"/>
    </source>
</evidence>
<dbReference type="AlphaFoldDB" id="A0A8K0RM82"/>
<keyword evidence="1" id="KW-0479">Metal-binding</keyword>
<dbReference type="CDD" id="cd12148">
    <property type="entry name" value="fungal_TF_MHR"/>
    <property type="match status" value="1"/>
</dbReference>
<dbReference type="CDD" id="cd00067">
    <property type="entry name" value="GAL4"/>
    <property type="match status" value="1"/>
</dbReference>
<protein>
    <recommendedName>
        <fullName evidence="5">Zn(2)-C6 fungal-type domain-containing protein</fullName>
    </recommendedName>
</protein>
<reference evidence="6" key="1">
    <citation type="journal article" date="2021" name="Nat. Commun.">
        <title>Genetic determinants of endophytism in the Arabidopsis root mycobiome.</title>
        <authorList>
            <person name="Mesny F."/>
            <person name="Miyauchi S."/>
            <person name="Thiergart T."/>
            <person name="Pickel B."/>
            <person name="Atanasova L."/>
            <person name="Karlsson M."/>
            <person name="Huettel B."/>
            <person name="Barry K.W."/>
            <person name="Haridas S."/>
            <person name="Chen C."/>
            <person name="Bauer D."/>
            <person name="Andreopoulos W."/>
            <person name="Pangilinan J."/>
            <person name="LaButti K."/>
            <person name="Riley R."/>
            <person name="Lipzen A."/>
            <person name="Clum A."/>
            <person name="Drula E."/>
            <person name="Henrissat B."/>
            <person name="Kohler A."/>
            <person name="Grigoriev I.V."/>
            <person name="Martin F.M."/>
            <person name="Hacquard S."/>
        </authorList>
    </citation>
    <scope>NUCLEOTIDE SEQUENCE</scope>
    <source>
        <strain evidence="6">MPI-SDFR-AT-0068</strain>
    </source>
</reference>
<proteinExistence type="predicted"/>
<dbReference type="Pfam" id="PF00172">
    <property type="entry name" value="Zn_clus"/>
    <property type="match status" value="1"/>
</dbReference>
<evidence type="ECO:0000259" key="5">
    <source>
        <dbReference type="PROSITE" id="PS50048"/>
    </source>
</evidence>
<dbReference type="PANTHER" id="PTHR46910">
    <property type="entry name" value="TRANSCRIPTION FACTOR PDR1"/>
    <property type="match status" value="1"/>
</dbReference>
<dbReference type="InterPro" id="IPR007219">
    <property type="entry name" value="XnlR_reg_dom"/>
</dbReference>
<sequence>MSSPRFHDSTDPTEGNNTNSAKEYPVCDQCRIKKVRCGRERPNCSNCTRLGIECEWSGYGKRPSQTVMLNNVVVGLEGRIDQLEKNMSDIKEILTKLDSRVGDSSFFTPATWLAESIGPDLSTHTSVSSSSTPSSYSRSAAMRPGRFRLIHRADGSQQYVGPTSLDSLINEFAWSVVTPLCQSYLQHSLSQDQLIFARDRLFAVVGLTESYQSVRDLSVTTIPPLGILEPMIDPYFDNINQLLPIWSKDRFREFIASSQLETTTGLPRTAHMTCFNSLVILILTTKLASVSRQSEASMPGWGSTNLDLVKYFLKNAMRAVDNIYELMTLHLSNVQALLYLHLVAQIHWGPERASLFLNLASAGAKQLGLYQWDSSQGYTFQEASERQRVFLCLYTLDKSRCWVDGHPPHVPLWRPDACLSLQAIDPVLVARARLSQIEEKIFVKLYSDASGDQTTKQTEQLVASLSQELRKFETDHAFNDSVDQKLSFVEAELKIVACALGGFLYWKIRADDALMTTSIRCISLFVTLWGQDAEFGNHLTVIRLLVGYASLSFFQLCSFVLLNQTEGSADPATEVLASFLAMLQSISRIADTNIPIKKLTETGEIVLGLCSSQSGTRAEEWSELLHSDHVVPSHDSLLRMHQSLNDLDPVSLSMALTSAPMISTIAGTSAPTHSFGFENSPTRTTAS</sequence>
<evidence type="ECO:0000256" key="1">
    <source>
        <dbReference type="ARBA" id="ARBA00022723"/>
    </source>
</evidence>
<dbReference type="Proteomes" id="UP000813427">
    <property type="component" value="Unassembled WGS sequence"/>
</dbReference>
<keyword evidence="3" id="KW-0175">Coiled coil</keyword>
<name>A0A8K0RM82_9HYPO</name>